<dbReference type="GO" id="GO:0033925">
    <property type="term" value="F:mannosyl-glycoprotein endo-beta-N-acetylglucosaminidase activity"/>
    <property type="evidence" value="ECO:0007669"/>
    <property type="project" value="UniProtKB-EC"/>
</dbReference>
<dbReference type="Gene3D" id="2.60.120.260">
    <property type="entry name" value="Galactose-binding domain-like"/>
    <property type="match status" value="1"/>
</dbReference>
<evidence type="ECO:0000256" key="6">
    <source>
        <dbReference type="ARBA" id="ARBA00023295"/>
    </source>
</evidence>
<dbReference type="Pfam" id="PF25529">
    <property type="entry name" value="Ig_ENGASE1_C"/>
    <property type="match status" value="1"/>
</dbReference>
<evidence type="ECO:0000256" key="4">
    <source>
        <dbReference type="ARBA" id="ARBA00022490"/>
    </source>
</evidence>
<dbReference type="Pfam" id="PF03644">
    <property type="entry name" value="Glyco_hydro_85"/>
    <property type="match status" value="1"/>
</dbReference>
<comment type="function">
    <text evidence="8">Endoglycosidase that releases N-glycans from glycoproteins by cleaving the beta-1,4-glycosidic bond in the N,N'-diacetylchitobiose core. Involved in the production of high-mannose type N-glycans during plant development and fruit maturation.</text>
</comment>
<feature type="domain" description="Cytosolic endo-beta-N-acetylglucosaminidase C-terminal" evidence="11">
    <location>
        <begin position="847"/>
        <end position="957"/>
    </location>
</feature>
<name>A0AAD8X4G0_LOLMU</name>
<accession>A0AAD8X4G0</accession>
<keyword evidence="4" id="KW-0963">Cytoplasm</keyword>
<dbReference type="PANTHER" id="PTHR13246">
    <property type="entry name" value="ENDO BETA N-ACETYLGLUCOSAMINIDASE"/>
    <property type="match status" value="1"/>
</dbReference>
<dbReference type="CDD" id="cd06547">
    <property type="entry name" value="GH85_ENGase"/>
    <property type="match status" value="1"/>
</dbReference>
<reference evidence="12" key="1">
    <citation type="submission" date="2023-07" db="EMBL/GenBank/DDBJ databases">
        <title>A chromosome-level genome assembly of Lolium multiflorum.</title>
        <authorList>
            <person name="Chen Y."/>
            <person name="Copetti D."/>
            <person name="Kolliker R."/>
            <person name="Studer B."/>
        </authorList>
    </citation>
    <scope>NUCLEOTIDE SEQUENCE</scope>
    <source>
        <strain evidence="12">02402/16</strain>
        <tissue evidence="12">Leaf</tissue>
    </source>
</reference>
<proteinExistence type="inferred from homology"/>
<evidence type="ECO:0000313" key="12">
    <source>
        <dbReference type="EMBL" id="KAK1696316.1"/>
    </source>
</evidence>
<dbReference type="Gene3D" id="3.20.20.80">
    <property type="entry name" value="Glycosidases"/>
    <property type="match status" value="1"/>
</dbReference>
<dbReference type="PANTHER" id="PTHR13246:SF1">
    <property type="entry name" value="CYTOSOLIC ENDO-BETA-N-ACETYLGLUCOSAMINIDASE"/>
    <property type="match status" value="1"/>
</dbReference>
<evidence type="ECO:0000313" key="13">
    <source>
        <dbReference type="Proteomes" id="UP001231189"/>
    </source>
</evidence>
<dbReference type="AlphaFoldDB" id="A0AAD8X4G0"/>
<feature type="domain" description="Cytosolic endo-beta-N-acetylglucosaminidase TIM barrel" evidence="10">
    <location>
        <begin position="356"/>
        <end position="631"/>
    </location>
</feature>
<comment type="similarity">
    <text evidence="2">Belongs to the glycosyl hydrolase 85 family.</text>
</comment>
<evidence type="ECO:0000256" key="8">
    <source>
        <dbReference type="ARBA" id="ARBA00060018"/>
    </source>
</evidence>
<comment type="catalytic activity">
    <reaction evidence="7">
        <text>an N(4)-(oligosaccharide-(1-&gt;3)-[oligosaccharide-(1-&gt;6)]-beta-D-Man-(1-&gt;4)-beta-D-GlcNAc-(1-&gt;4)-alpha-D-GlcNAc)-L-asparaginyl-[protein] + H2O = an oligosaccharide-(1-&gt;3)-[oligosaccharide-(1-&gt;6)]-beta-D-Man-(1-&gt;4)-D-GlcNAc + N(4)-(N-acetyl-beta-D-glucosaminyl)-L-asparaginyl-[protein]</text>
        <dbReference type="Rhea" id="RHEA:73067"/>
        <dbReference type="Rhea" id="RHEA-COMP:12603"/>
        <dbReference type="Rhea" id="RHEA-COMP:18176"/>
        <dbReference type="ChEBI" id="CHEBI:15377"/>
        <dbReference type="ChEBI" id="CHEBI:132248"/>
        <dbReference type="ChEBI" id="CHEBI:192714"/>
        <dbReference type="ChEBI" id="CHEBI:192715"/>
        <dbReference type="EC" id="3.2.1.96"/>
    </reaction>
</comment>
<dbReference type="EC" id="3.2.1.96" evidence="3"/>
<dbReference type="InterPro" id="IPR032979">
    <property type="entry name" value="ENGase"/>
</dbReference>
<keyword evidence="13" id="KW-1185">Reference proteome</keyword>
<evidence type="ECO:0000259" key="11">
    <source>
        <dbReference type="Pfam" id="PF25529"/>
    </source>
</evidence>
<keyword evidence="5" id="KW-0378">Hydrolase</keyword>
<dbReference type="InterPro" id="IPR057882">
    <property type="entry name" value="ENGase_C"/>
</dbReference>
<evidence type="ECO:0000256" key="3">
    <source>
        <dbReference type="ARBA" id="ARBA00012566"/>
    </source>
</evidence>
<evidence type="ECO:0000256" key="2">
    <source>
        <dbReference type="ARBA" id="ARBA00007849"/>
    </source>
</evidence>
<sequence>MSKSLERSLDLIPFPATVQKGEFLKLAVRSTSPSKIRRFPLPPAAAPAAGGWGNHGSRRVHSVGSSRSPAGGVEEWRRCRSGVLRQRSASLVVGLRGASLQIVLLPHVGKSAELLCVVFPGQIPRSGGSDGVLKLLMLSKATASGGAGWRLFEFEVRRPTEGLLLIRGLWGVAAACHRHVLVVLGGVGIQKDLCVISLCFWIFLCEDGPILERVVEAQDVVHETKTNVRPQQQCRHPTSPPPPRRRFTADQMFFSLRRFFRRLRAMALSSADDTAAVSEDDRRPWEPPFDASKPAPPISYPITDLAALASRSYLSEASNFHLPFNRASAPLPCPGAPLPARRRLLVCHDMQGGYGDDAAPQGGANPDAYALWHWHLMDVFVYFSHYLVTLPPPCWTNAAHLHGVKVLGTFITEWVEGAQICKEVLATKDSAHMYAERLAELAAALGFDGWLINIEVELDIQFIDNLKEFVNHLTKTMHAAVPGSLVIWYDAVTVNGDLGWQDKLNKYNKPFFDLCDGIFVNYTWKEKYPQDSAAAAGDRKYDVYMGIDVFGRNTYGGGQWDTNVALDLLKKDDISTAIFAPGWIYETNQPPDFQSAQNRWWGLVEKSWGVLQSYPKELPFYSDFDQGHGYQVCYEGRQVSGDPWNNISCQSYQPMLKYTGDEVQTQVQTSINFKDEQFSGGGCVTVKGSLEQNVIFSEQLFNGGLSMEDGSVLLFYSVNADANCVVGLSLDLSSRNKGNTSILIADDITTFHRKKQNRMYSSYVQSDKVAPQAPDNQNWVLYQATVQSSVNYTLTGINIVCTLKTTAEVNTEIEEDGSLEANGSRLLAYHASLGHISIRSSNDDKLFPPAKSWMTEGGYISWSKNSDTSKLLSLKVSWKLNTSRHAPFTKYNVYVEKLTADSNTKPFRSFLGVASVEAFYVSNLLVPDEVTSLKFIVQACGHDGSRQELEECPKLFLVPVDHYV</sequence>
<dbReference type="InterPro" id="IPR005201">
    <property type="entry name" value="TIM_ENGase"/>
</dbReference>
<comment type="caution">
    <text evidence="12">The sequence shown here is derived from an EMBL/GenBank/DDBJ whole genome shotgun (WGS) entry which is preliminary data.</text>
</comment>
<gene>
    <name evidence="12" type="ORF">QYE76_013013</name>
</gene>
<dbReference type="GO" id="GO:0005829">
    <property type="term" value="C:cytosol"/>
    <property type="evidence" value="ECO:0007669"/>
    <property type="project" value="UniProtKB-SubCell"/>
</dbReference>
<organism evidence="12 13">
    <name type="scientific">Lolium multiflorum</name>
    <name type="common">Italian ryegrass</name>
    <name type="synonym">Lolium perenne subsp. multiflorum</name>
    <dbReference type="NCBI Taxonomy" id="4521"/>
    <lineage>
        <taxon>Eukaryota</taxon>
        <taxon>Viridiplantae</taxon>
        <taxon>Streptophyta</taxon>
        <taxon>Embryophyta</taxon>
        <taxon>Tracheophyta</taxon>
        <taxon>Spermatophyta</taxon>
        <taxon>Magnoliopsida</taxon>
        <taxon>Liliopsida</taxon>
        <taxon>Poales</taxon>
        <taxon>Poaceae</taxon>
        <taxon>BOP clade</taxon>
        <taxon>Pooideae</taxon>
        <taxon>Poodae</taxon>
        <taxon>Poeae</taxon>
        <taxon>Poeae Chloroplast Group 2 (Poeae type)</taxon>
        <taxon>Loliodinae</taxon>
        <taxon>Loliinae</taxon>
        <taxon>Lolium</taxon>
    </lineage>
</organism>
<comment type="subcellular location">
    <subcellularLocation>
        <location evidence="1">Cytoplasm</location>
        <location evidence="1">Cytosol</location>
    </subcellularLocation>
</comment>
<evidence type="ECO:0000259" key="10">
    <source>
        <dbReference type="Pfam" id="PF03644"/>
    </source>
</evidence>
<dbReference type="GO" id="GO:0006491">
    <property type="term" value="P:N-glycan processing"/>
    <property type="evidence" value="ECO:0007669"/>
    <property type="project" value="UniProtKB-ARBA"/>
</dbReference>
<keyword evidence="6" id="KW-0326">Glycosidase</keyword>
<evidence type="ECO:0000256" key="5">
    <source>
        <dbReference type="ARBA" id="ARBA00022801"/>
    </source>
</evidence>
<evidence type="ECO:0000256" key="1">
    <source>
        <dbReference type="ARBA" id="ARBA00004514"/>
    </source>
</evidence>
<feature type="region of interest" description="Disordered" evidence="9">
    <location>
        <begin position="225"/>
        <end position="244"/>
    </location>
</feature>
<dbReference type="Proteomes" id="UP001231189">
    <property type="component" value="Unassembled WGS sequence"/>
</dbReference>
<protein>
    <recommendedName>
        <fullName evidence="3">mannosyl-glycoprotein endo-beta-N-acetylglucosaminidase</fullName>
        <ecNumber evidence="3">3.2.1.96</ecNumber>
    </recommendedName>
</protein>
<dbReference type="FunFam" id="3.20.20.80:FF:000043">
    <property type="entry name" value="cytosolic endo-beta-N-acetylglucosaminidase"/>
    <property type="match status" value="1"/>
</dbReference>
<feature type="compositionally biased region" description="Polar residues" evidence="9">
    <location>
        <begin position="227"/>
        <end position="236"/>
    </location>
</feature>
<evidence type="ECO:0000256" key="9">
    <source>
        <dbReference type="SAM" id="MobiDB-lite"/>
    </source>
</evidence>
<feature type="region of interest" description="Disordered" evidence="9">
    <location>
        <begin position="47"/>
        <end position="67"/>
    </location>
</feature>
<evidence type="ECO:0000256" key="7">
    <source>
        <dbReference type="ARBA" id="ARBA00034414"/>
    </source>
</evidence>
<dbReference type="EMBL" id="JAUUTY010000001">
    <property type="protein sequence ID" value="KAK1696316.1"/>
    <property type="molecule type" value="Genomic_DNA"/>
</dbReference>